<gene>
    <name evidence="1" type="ORF">CRENPOLYSF1_220051</name>
</gene>
<dbReference type="AlphaFoldDB" id="A0A1R4H6U8"/>
<sequence>MKTLYVTRLRALTDTKVMDVNVAFYLIVDKGLVLVNRGLR</sequence>
<keyword evidence="2" id="KW-1185">Reference proteome</keyword>
<proteinExistence type="predicted"/>
<protein>
    <submittedName>
        <fullName evidence="1">Uncharacterized protein</fullName>
    </submittedName>
</protein>
<evidence type="ECO:0000313" key="1">
    <source>
        <dbReference type="EMBL" id="SJM91906.1"/>
    </source>
</evidence>
<reference evidence="2" key="1">
    <citation type="submission" date="2017-02" db="EMBL/GenBank/DDBJ databases">
        <authorList>
            <person name="Daims H."/>
        </authorList>
    </citation>
    <scope>NUCLEOTIDE SEQUENCE [LARGE SCALE GENOMIC DNA]</scope>
</reference>
<accession>A0A1R4H6U8</accession>
<evidence type="ECO:0000313" key="2">
    <source>
        <dbReference type="Proteomes" id="UP000195667"/>
    </source>
</evidence>
<name>A0A1R4H6U8_9GAMM</name>
<dbReference type="EMBL" id="FUKI01000096">
    <property type="protein sequence ID" value="SJM91906.1"/>
    <property type="molecule type" value="Genomic_DNA"/>
</dbReference>
<organism evidence="1 2">
    <name type="scientific">Crenothrix polyspora</name>
    <dbReference type="NCBI Taxonomy" id="360316"/>
    <lineage>
        <taxon>Bacteria</taxon>
        <taxon>Pseudomonadati</taxon>
        <taxon>Pseudomonadota</taxon>
        <taxon>Gammaproteobacteria</taxon>
        <taxon>Methylococcales</taxon>
        <taxon>Crenotrichaceae</taxon>
        <taxon>Crenothrix</taxon>
    </lineage>
</organism>
<dbReference type="Proteomes" id="UP000195667">
    <property type="component" value="Unassembled WGS sequence"/>
</dbReference>